<dbReference type="EMBL" id="CAGI01000168">
    <property type="protein sequence ID" value="CCF51908.1"/>
    <property type="molecule type" value="Genomic_DNA"/>
</dbReference>
<keyword evidence="2" id="KW-1185">Reference proteome</keyword>
<dbReference type="Proteomes" id="UP000006174">
    <property type="component" value="Unassembled WGS sequence"/>
</dbReference>
<dbReference type="Gene3D" id="3.30.420.10">
    <property type="entry name" value="Ribonuclease H-like superfamily/Ribonuclease H"/>
    <property type="match status" value="1"/>
</dbReference>
<dbReference type="InterPro" id="IPR036397">
    <property type="entry name" value="RNaseH_sf"/>
</dbReference>
<name>I2FYB5_USTHO</name>
<sequence length="194" mass="21637">MTYQNCLLVPNLVMNLIGTKSVMHAQGKVTFENELVTVQDKHGCAIHVPTSGDGYLAAAMMIWNDRMAEPAISLTFMATASCMGNTHRTCPKANLWHHRLGHASHDSILQTQMHVKEPLELVSMDVMGPLHGTTMFAYVLIIHDAYSGMVWVQGLMSKGQAAQEAGWWFSKVHITTHWKLLEVVFDHGIKEVQV</sequence>
<protein>
    <submittedName>
        <fullName evidence="1">Conserved uncharacterized protein (N-terminal)</fullName>
    </submittedName>
</protein>
<gene>
    <name evidence="1" type="ORF">UHOR_10035</name>
</gene>
<feature type="non-terminal residue" evidence="1">
    <location>
        <position position="194"/>
    </location>
</feature>
<reference evidence="1 2" key="1">
    <citation type="journal article" date="2012" name="Plant Cell">
        <title>Genome comparison of barley and maize smut fungi reveals targeted loss of RNA silencing components and species-specific presence of transposable elements.</title>
        <authorList>
            <person name="Laurie J.D."/>
            <person name="Ali S."/>
            <person name="Linning R."/>
            <person name="Mannhaupt G."/>
            <person name="Wong P."/>
            <person name="Gueldener U."/>
            <person name="Muensterkoetter M."/>
            <person name="Moore R."/>
            <person name="Kahmann R."/>
            <person name="Bakkeren G."/>
            <person name="Schirawski J."/>
        </authorList>
    </citation>
    <scope>NUCLEOTIDE SEQUENCE [LARGE SCALE GENOMIC DNA]</scope>
    <source>
        <strain evidence="2">Uh4875-4</strain>
    </source>
</reference>
<organism evidence="1 2">
    <name type="scientific">Ustilago hordei</name>
    <name type="common">Barley covered smut fungus</name>
    <dbReference type="NCBI Taxonomy" id="120017"/>
    <lineage>
        <taxon>Eukaryota</taxon>
        <taxon>Fungi</taxon>
        <taxon>Dikarya</taxon>
        <taxon>Basidiomycota</taxon>
        <taxon>Ustilaginomycotina</taxon>
        <taxon>Ustilaginomycetes</taxon>
        <taxon>Ustilaginales</taxon>
        <taxon>Ustilaginaceae</taxon>
        <taxon>Ustilago</taxon>
    </lineage>
</organism>
<dbReference type="GO" id="GO:0003676">
    <property type="term" value="F:nucleic acid binding"/>
    <property type="evidence" value="ECO:0007669"/>
    <property type="project" value="InterPro"/>
</dbReference>
<dbReference type="AlphaFoldDB" id="I2FYB5"/>
<dbReference type="InterPro" id="IPR012337">
    <property type="entry name" value="RNaseH-like_sf"/>
</dbReference>
<comment type="caution">
    <text evidence="1">The sequence shown here is derived from an EMBL/GenBank/DDBJ whole genome shotgun (WGS) entry which is preliminary data.</text>
</comment>
<accession>I2FYB5</accession>
<evidence type="ECO:0000313" key="2">
    <source>
        <dbReference type="Proteomes" id="UP000006174"/>
    </source>
</evidence>
<proteinExistence type="predicted"/>
<evidence type="ECO:0000313" key="1">
    <source>
        <dbReference type="EMBL" id="CCF51908.1"/>
    </source>
</evidence>
<dbReference type="HOGENOM" id="CLU_1405651_0_0_1"/>
<dbReference type="SUPFAM" id="SSF53098">
    <property type="entry name" value="Ribonuclease H-like"/>
    <property type="match status" value="1"/>
</dbReference>